<evidence type="ECO:0000256" key="5">
    <source>
        <dbReference type="ARBA" id="ARBA00023235"/>
    </source>
</evidence>
<organism evidence="9 10">
    <name type="scientific">Peptoclostridium litorale DSM 5388</name>
    <dbReference type="NCBI Taxonomy" id="1121324"/>
    <lineage>
        <taxon>Bacteria</taxon>
        <taxon>Bacillati</taxon>
        <taxon>Bacillota</taxon>
        <taxon>Clostridia</taxon>
        <taxon>Peptostreptococcales</taxon>
        <taxon>Peptoclostridiaceae</taxon>
        <taxon>Peptoclostridium</taxon>
    </lineage>
</organism>
<dbReference type="HAMAP" id="MF_00740">
    <property type="entry name" value="Phosphopentomut"/>
    <property type="match status" value="1"/>
</dbReference>
<feature type="binding site" evidence="6">
    <location>
        <position position="352"/>
    </location>
    <ligand>
        <name>Mn(2+)</name>
        <dbReference type="ChEBI" id="CHEBI:29035"/>
        <label>2</label>
    </ligand>
</feature>
<evidence type="ECO:0000313" key="9">
    <source>
        <dbReference type="EMBL" id="KDR95633.1"/>
    </source>
</evidence>
<feature type="binding site" evidence="6">
    <location>
        <position position="341"/>
    </location>
    <ligand>
        <name>Mn(2+)</name>
        <dbReference type="ChEBI" id="CHEBI:29035"/>
        <label>1</label>
    </ligand>
</feature>
<dbReference type="InterPro" id="IPR006124">
    <property type="entry name" value="Metalloenzyme"/>
</dbReference>
<dbReference type="SUPFAM" id="SSF143856">
    <property type="entry name" value="DeoB insert domain-like"/>
    <property type="match status" value="1"/>
</dbReference>
<dbReference type="FunFam" id="3.30.70.1250:FF:000001">
    <property type="entry name" value="Phosphopentomutase"/>
    <property type="match status" value="1"/>
</dbReference>
<dbReference type="InterPro" id="IPR010045">
    <property type="entry name" value="DeoB"/>
</dbReference>
<keyword evidence="2 6" id="KW-0963">Cytoplasm</keyword>
<comment type="catalytic activity">
    <reaction evidence="6">
        <text>2-deoxy-alpha-D-ribose 1-phosphate = 2-deoxy-D-ribose 5-phosphate</text>
        <dbReference type="Rhea" id="RHEA:27658"/>
        <dbReference type="ChEBI" id="CHEBI:57259"/>
        <dbReference type="ChEBI" id="CHEBI:62877"/>
        <dbReference type="EC" id="5.4.2.7"/>
    </reaction>
</comment>
<evidence type="ECO:0000256" key="7">
    <source>
        <dbReference type="NCBIfam" id="TIGR01696"/>
    </source>
</evidence>
<dbReference type="GO" id="GO:0000287">
    <property type="term" value="F:magnesium ion binding"/>
    <property type="evidence" value="ECO:0007669"/>
    <property type="project" value="UniProtKB-UniRule"/>
</dbReference>
<keyword evidence="4 6" id="KW-0464">Manganese</keyword>
<dbReference type="Proteomes" id="UP000027946">
    <property type="component" value="Unassembled WGS sequence"/>
</dbReference>
<reference evidence="9 10" key="1">
    <citation type="submission" date="2014-03" db="EMBL/GenBank/DDBJ databases">
        <title>Genome sequence of Clostridium litorale W6, DSM 5388.</title>
        <authorList>
            <person name="Poehlein A."/>
            <person name="Jagirdar A."/>
            <person name="Khonsari B."/>
            <person name="Chibani C.M."/>
            <person name="Gutierrez Gutierrez D.A."/>
            <person name="Davydova E."/>
            <person name="Alghaithi H.S."/>
            <person name="Nair K.P."/>
            <person name="Dhamotharan K."/>
            <person name="Chandran L."/>
            <person name="G W."/>
            <person name="Daniel R."/>
        </authorList>
    </citation>
    <scope>NUCLEOTIDE SEQUENCE [LARGE SCALE GENOMIC DNA]</scope>
    <source>
        <strain evidence="9 10">W6</strain>
    </source>
</reference>
<evidence type="ECO:0000256" key="3">
    <source>
        <dbReference type="ARBA" id="ARBA00022723"/>
    </source>
</evidence>
<feature type="domain" description="Metalloenzyme" evidence="8">
    <location>
        <begin position="19"/>
        <end position="392"/>
    </location>
</feature>
<feature type="binding site" evidence="6">
    <location>
        <position position="299"/>
    </location>
    <ligand>
        <name>Mn(2+)</name>
        <dbReference type="ChEBI" id="CHEBI:29035"/>
        <label>2</label>
    </ligand>
</feature>
<dbReference type="Gene3D" id="3.40.720.10">
    <property type="entry name" value="Alkaline Phosphatase, subunit A"/>
    <property type="match status" value="1"/>
</dbReference>
<accession>A0A069RFT7</accession>
<comment type="pathway">
    <text evidence="6">Carbohydrate degradation; 2-deoxy-D-ribose 1-phosphate degradation; D-glyceraldehyde 3-phosphate and acetaldehyde from 2-deoxy-alpha-D-ribose 1-phosphate: step 1/2.</text>
</comment>
<proteinExistence type="inferred from homology"/>
<dbReference type="GO" id="GO:0006015">
    <property type="term" value="P:5-phosphoribose 1-diphosphate biosynthetic process"/>
    <property type="evidence" value="ECO:0007669"/>
    <property type="project" value="UniProtKB-UniPathway"/>
</dbReference>
<protein>
    <recommendedName>
        <fullName evidence="6 7">Phosphopentomutase</fullName>
        <ecNumber evidence="6 7">5.4.2.7</ecNumber>
    </recommendedName>
    <alternativeName>
        <fullName evidence="6">Phosphodeoxyribomutase</fullName>
    </alternativeName>
</protein>
<dbReference type="STRING" id="1121324.CLIT_10c03600"/>
<dbReference type="Gene3D" id="3.30.70.1250">
    <property type="entry name" value="Phosphopentomutase"/>
    <property type="match status" value="1"/>
</dbReference>
<dbReference type="GO" id="GO:0005829">
    <property type="term" value="C:cytosol"/>
    <property type="evidence" value="ECO:0007669"/>
    <property type="project" value="TreeGrafter"/>
</dbReference>
<keyword evidence="3 6" id="KW-0479">Metal-binding</keyword>
<comment type="caution">
    <text evidence="9">The sequence shown here is derived from an EMBL/GenBank/DDBJ whole genome shotgun (WGS) entry which is preliminary data.</text>
</comment>
<feature type="binding site" evidence="6">
    <location>
        <position position="340"/>
    </location>
    <ligand>
        <name>Mn(2+)</name>
        <dbReference type="ChEBI" id="CHEBI:29035"/>
        <label>1</label>
    </ligand>
</feature>
<comment type="cofactor">
    <cofactor evidence="6">
        <name>Mn(2+)</name>
        <dbReference type="ChEBI" id="CHEBI:29035"/>
    </cofactor>
    <text evidence="6">Binds 2 manganese ions.</text>
</comment>
<comment type="similarity">
    <text evidence="1 6">Belongs to the phosphopentomutase family.</text>
</comment>
<dbReference type="GO" id="GO:0030145">
    <property type="term" value="F:manganese ion binding"/>
    <property type="evidence" value="ECO:0007669"/>
    <property type="project" value="UniProtKB-UniRule"/>
</dbReference>
<feature type="binding site" evidence="6">
    <location>
        <position position="27"/>
    </location>
    <ligand>
        <name>Mn(2+)</name>
        <dbReference type="ChEBI" id="CHEBI:29035"/>
        <label>1</label>
    </ligand>
</feature>
<sequence length="406" mass="44300">MEPKAVPVNNYYGEVVMIKRAIVIIMDSVGVGALPDSDKYGDVGVNTLNNIAKNHEGFNIPNLKKLGIGNIEGTGAVGGEKSAFGAYARMAEVSSGKDTTIGHWELTGIHTFEPFNTYPEGFPPEVVEAFEEAVGRNIICNKPASGTAVIEELGEEHMETGKPIVYTSADSVFQIAAHEDIIPLEELYRMCEAARNICTGKHSVARVIARPFTGQPGSFERTSNRRDYSVSPPSDTLLDYIKSAGKDVIAVGKIVDIFNGQGITEDIHTKSNMDGVDQTIRYIKSQNEGIIMTNLVDFDAKYGHRRNATGYAKALEEFDERIPEILAAMSEDDVVFFTADHGNDPTYKGTDHTREYVPLIVYGKGIQPNVDMGTRKSFADMAATIADMLGVEYGGNGESFYSSIKR</sequence>
<dbReference type="Pfam" id="PF01676">
    <property type="entry name" value="Metalloenzyme"/>
    <property type="match status" value="1"/>
</dbReference>
<evidence type="ECO:0000256" key="4">
    <source>
        <dbReference type="ARBA" id="ARBA00023211"/>
    </source>
</evidence>
<dbReference type="PANTHER" id="PTHR21110">
    <property type="entry name" value="PHOSPHOPENTOMUTASE"/>
    <property type="match status" value="1"/>
</dbReference>
<evidence type="ECO:0000313" key="10">
    <source>
        <dbReference type="Proteomes" id="UP000027946"/>
    </source>
</evidence>
<dbReference type="UniPathway" id="UPA00087">
    <property type="reaction ID" value="UER00173"/>
</dbReference>
<dbReference type="GO" id="GO:0043094">
    <property type="term" value="P:metabolic compound salvage"/>
    <property type="evidence" value="ECO:0007669"/>
    <property type="project" value="UniProtKB-UniRule"/>
</dbReference>
<comment type="catalytic activity">
    <reaction evidence="6">
        <text>alpha-D-ribose 1-phosphate = D-ribose 5-phosphate</text>
        <dbReference type="Rhea" id="RHEA:18793"/>
        <dbReference type="ChEBI" id="CHEBI:57720"/>
        <dbReference type="ChEBI" id="CHEBI:78346"/>
        <dbReference type="EC" id="5.4.2.7"/>
    </reaction>
</comment>
<dbReference type="NCBIfam" id="TIGR01696">
    <property type="entry name" value="deoB"/>
    <property type="match status" value="1"/>
</dbReference>
<keyword evidence="5 6" id="KW-0413">Isomerase</keyword>
<dbReference type="PANTHER" id="PTHR21110:SF0">
    <property type="entry name" value="PHOSPHOPENTOMUTASE"/>
    <property type="match status" value="1"/>
</dbReference>
<dbReference type="CDD" id="cd16009">
    <property type="entry name" value="PPM"/>
    <property type="match status" value="1"/>
</dbReference>
<dbReference type="EMBL" id="JJMM01000010">
    <property type="protein sequence ID" value="KDR95633.1"/>
    <property type="molecule type" value="Genomic_DNA"/>
</dbReference>
<comment type="subcellular location">
    <subcellularLocation>
        <location evidence="6">Cytoplasm</location>
    </subcellularLocation>
</comment>
<dbReference type="GO" id="GO:0009117">
    <property type="term" value="P:nucleotide metabolic process"/>
    <property type="evidence" value="ECO:0007669"/>
    <property type="project" value="UniProtKB-UniRule"/>
</dbReference>
<evidence type="ECO:0000256" key="6">
    <source>
        <dbReference type="HAMAP-Rule" id="MF_00740"/>
    </source>
</evidence>
<dbReference type="GO" id="GO:0006018">
    <property type="term" value="P:2-deoxyribose 1-phosphate catabolic process"/>
    <property type="evidence" value="ECO:0007669"/>
    <property type="project" value="UniProtKB-UniRule"/>
</dbReference>
<gene>
    <name evidence="6 9" type="primary">deoB</name>
    <name evidence="9" type="ORF">CLIT_10c03600</name>
</gene>
<dbReference type="EC" id="5.4.2.7" evidence="6 7"/>
<dbReference type="InterPro" id="IPR024052">
    <property type="entry name" value="Phosphopentomutase_DeoB_cap_sf"/>
</dbReference>
<evidence type="ECO:0000256" key="2">
    <source>
        <dbReference type="ARBA" id="ARBA00022490"/>
    </source>
</evidence>
<dbReference type="PIRSF" id="PIRSF001491">
    <property type="entry name" value="Ppentomutase"/>
    <property type="match status" value="1"/>
</dbReference>
<dbReference type="AlphaFoldDB" id="A0A069RFT7"/>
<evidence type="ECO:0000259" key="8">
    <source>
        <dbReference type="Pfam" id="PF01676"/>
    </source>
</evidence>
<name>A0A069RFT7_PEPLI</name>
<dbReference type="eggNOG" id="COG1015">
    <property type="taxonomic scope" value="Bacteria"/>
</dbReference>
<evidence type="ECO:0000256" key="1">
    <source>
        <dbReference type="ARBA" id="ARBA00010373"/>
    </source>
</evidence>
<dbReference type="NCBIfam" id="NF003766">
    <property type="entry name" value="PRK05362.1"/>
    <property type="match status" value="1"/>
</dbReference>
<dbReference type="GO" id="GO:0008973">
    <property type="term" value="F:phosphopentomutase activity"/>
    <property type="evidence" value="ECO:0007669"/>
    <property type="project" value="UniProtKB-UniRule"/>
</dbReference>
<keyword evidence="10" id="KW-1185">Reference proteome</keyword>
<dbReference type="InterPro" id="IPR017850">
    <property type="entry name" value="Alkaline_phosphatase_core_sf"/>
</dbReference>
<feature type="binding site" evidence="6">
    <location>
        <position position="304"/>
    </location>
    <ligand>
        <name>Mn(2+)</name>
        <dbReference type="ChEBI" id="CHEBI:29035"/>
        <label>2</label>
    </ligand>
</feature>
<comment type="function">
    <text evidence="6">Isomerase that catalyzes the conversion of deoxy-ribose 1-phosphate (dRib-1-P) and ribose 1-phosphate (Rib-1-P) to deoxy-ribose 5-phosphate (dRib-5-P) and ribose 5-phosphate (Rib-5-P), respectively.</text>
</comment>
<dbReference type="SUPFAM" id="SSF53649">
    <property type="entry name" value="Alkaline phosphatase-like"/>
    <property type="match status" value="1"/>
</dbReference>